<feature type="domain" description="Reverse transcriptase" evidence="1">
    <location>
        <begin position="1"/>
        <end position="153"/>
    </location>
</feature>
<dbReference type="InterPro" id="IPR000477">
    <property type="entry name" value="RT_dom"/>
</dbReference>
<gene>
    <name evidence="2" type="primary">LOC133036053</name>
</gene>
<dbReference type="SUPFAM" id="SSF56672">
    <property type="entry name" value="DNA/RNA polymerases"/>
    <property type="match status" value="1"/>
</dbReference>
<name>A0A803P424_CANSA</name>
<dbReference type="Gramene" id="evm.model.03.1121">
    <property type="protein sequence ID" value="cds.evm.model.03.1121"/>
    <property type="gene ID" value="evm.TU.03.1121"/>
</dbReference>
<dbReference type="InterPro" id="IPR043502">
    <property type="entry name" value="DNA/RNA_pol_sf"/>
</dbReference>
<evidence type="ECO:0000313" key="3">
    <source>
        <dbReference type="Proteomes" id="UP000596661"/>
    </source>
</evidence>
<sequence>MENRKGKKGYMMIKLDIEKVYDKMSWGFILEVLNNLEFNGSFVNWVPKCIEVEKMGLLLNGSVQGFIYPSCGLRQGDPLSPMLFIIAADVLSRMLMDKNATGEIAGFKISRNGPAITHLMFADDIMLFGKAARKEAAALLNALKITVLGRANQ</sequence>
<dbReference type="Proteomes" id="UP000596661">
    <property type="component" value="Chromosome 3"/>
</dbReference>
<dbReference type="EnsemblPlants" id="evm.model.03.1121">
    <property type="protein sequence ID" value="cds.evm.model.03.1121"/>
    <property type="gene ID" value="evm.TU.03.1121"/>
</dbReference>
<dbReference type="PANTHER" id="PTHR19446">
    <property type="entry name" value="REVERSE TRANSCRIPTASES"/>
    <property type="match status" value="1"/>
</dbReference>
<evidence type="ECO:0000313" key="2">
    <source>
        <dbReference type="EnsemblPlants" id="cds.evm.model.03.1121"/>
    </source>
</evidence>
<dbReference type="Pfam" id="PF00078">
    <property type="entry name" value="RVT_1"/>
    <property type="match status" value="1"/>
</dbReference>
<dbReference type="PROSITE" id="PS50878">
    <property type="entry name" value="RT_POL"/>
    <property type="match status" value="1"/>
</dbReference>
<protein>
    <recommendedName>
        <fullName evidence="1">Reverse transcriptase domain-containing protein</fullName>
    </recommendedName>
</protein>
<reference evidence="2" key="1">
    <citation type="submission" date="2018-11" db="EMBL/GenBank/DDBJ databases">
        <authorList>
            <person name="Grassa J C."/>
        </authorList>
    </citation>
    <scope>NUCLEOTIDE SEQUENCE [LARGE SCALE GENOMIC DNA]</scope>
</reference>
<accession>A0A803P424</accession>
<evidence type="ECO:0000259" key="1">
    <source>
        <dbReference type="PROSITE" id="PS50878"/>
    </source>
</evidence>
<dbReference type="AlphaFoldDB" id="A0A803P424"/>
<proteinExistence type="predicted"/>
<dbReference type="OMA" id="LIFCEAD"/>
<dbReference type="EMBL" id="UZAU01000284">
    <property type="status" value="NOT_ANNOTATED_CDS"/>
    <property type="molecule type" value="Genomic_DNA"/>
</dbReference>
<keyword evidence="3" id="KW-1185">Reference proteome</keyword>
<organism evidence="2 3">
    <name type="scientific">Cannabis sativa</name>
    <name type="common">Hemp</name>
    <name type="synonym">Marijuana</name>
    <dbReference type="NCBI Taxonomy" id="3483"/>
    <lineage>
        <taxon>Eukaryota</taxon>
        <taxon>Viridiplantae</taxon>
        <taxon>Streptophyta</taxon>
        <taxon>Embryophyta</taxon>
        <taxon>Tracheophyta</taxon>
        <taxon>Spermatophyta</taxon>
        <taxon>Magnoliopsida</taxon>
        <taxon>eudicotyledons</taxon>
        <taxon>Gunneridae</taxon>
        <taxon>Pentapetalae</taxon>
        <taxon>rosids</taxon>
        <taxon>fabids</taxon>
        <taxon>Rosales</taxon>
        <taxon>Cannabaceae</taxon>
        <taxon>Cannabis</taxon>
    </lineage>
</organism>
<reference evidence="2" key="2">
    <citation type="submission" date="2021-03" db="UniProtKB">
        <authorList>
            <consortium name="EnsemblPlants"/>
        </authorList>
    </citation>
    <scope>IDENTIFICATION</scope>
</reference>